<evidence type="ECO:0008006" key="3">
    <source>
        <dbReference type="Google" id="ProtNLM"/>
    </source>
</evidence>
<dbReference type="GO" id="GO:0042054">
    <property type="term" value="F:histone methyltransferase activity"/>
    <property type="evidence" value="ECO:0007669"/>
    <property type="project" value="TreeGrafter"/>
</dbReference>
<sequence>MANSSMSRRGDSPCTKRTDQEEAPFLRIAELILPWLTPQELASLSSTCTSLIRLGKSITAVRSADAARSLEPVPIPFINTVDAHPYAYFLYSPTQLLPSSSLRRQFWASPPNAIPNPQFGWNQFGLVSDAGGCDCGEKCVGDGDGDDRTLDCPCSVLTCGEVITECGPNCGCGSDCGNRATQKGVAVQVEIVRVVNKGWGLFAAQFIQSGQFVCEYTGRTSENVSEHLTKYTKRLEYSGPFLGYLIRCNPIDPLSGILVLDRNSPGIRTGMGHDPIRHGDRSQTPAAEPRAIRKGRNANLLNKRDGVRLYVFFSSMSLWLRDGIIETSEGMVSAHA</sequence>
<dbReference type="AlphaFoldDB" id="A0A9Q1K0W9"/>
<gene>
    <name evidence="1" type="ORF">Cgig2_025028</name>
</gene>
<dbReference type="EMBL" id="JAKOGI010000464">
    <property type="protein sequence ID" value="KAJ8434602.1"/>
    <property type="molecule type" value="Genomic_DNA"/>
</dbReference>
<evidence type="ECO:0000313" key="2">
    <source>
        <dbReference type="Proteomes" id="UP001153076"/>
    </source>
</evidence>
<reference evidence="1" key="1">
    <citation type="submission" date="2022-04" db="EMBL/GenBank/DDBJ databases">
        <title>Carnegiea gigantea Genome sequencing and assembly v2.</title>
        <authorList>
            <person name="Copetti D."/>
            <person name="Sanderson M.J."/>
            <person name="Burquez A."/>
            <person name="Wojciechowski M.F."/>
        </authorList>
    </citation>
    <scope>NUCLEOTIDE SEQUENCE</scope>
    <source>
        <strain evidence="1">SGP5-SGP5p</strain>
        <tissue evidence="1">Aerial part</tissue>
    </source>
</reference>
<keyword evidence="2" id="KW-1185">Reference proteome</keyword>
<dbReference type="InterPro" id="IPR046341">
    <property type="entry name" value="SET_dom_sf"/>
</dbReference>
<dbReference type="PANTHER" id="PTHR45660">
    <property type="entry name" value="HISTONE-LYSINE N-METHYLTRANSFERASE SETMAR"/>
    <property type="match status" value="1"/>
</dbReference>
<evidence type="ECO:0000313" key="1">
    <source>
        <dbReference type="EMBL" id="KAJ8434602.1"/>
    </source>
</evidence>
<protein>
    <recommendedName>
        <fullName evidence="3">Histone-lysine N-methyltransferase SETMAR</fullName>
    </recommendedName>
</protein>
<proteinExistence type="predicted"/>
<dbReference type="InterPro" id="IPR051357">
    <property type="entry name" value="H3K9_HMTase_SUVAR3-9"/>
</dbReference>
<dbReference type="GO" id="GO:0003690">
    <property type="term" value="F:double-stranded DNA binding"/>
    <property type="evidence" value="ECO:0007669"/>
    <property type="project" value="TreeGrafter"/>
</dbReference>
<dbReference type="OrthoDB" id="5792673at2759"/>
<name>A0A9Q1K0W9_9CARY</name>
<dbReference type="Gene3D" id="2.170.270.10">
    <property type="entry name" value="SET domain"/>
    <property type="match status" value="1"/>
</dbReference>
<dbReference type="Proteomes" id="UP001153076">
    <property type="component" value="Unassembled WGS sequence"/>
</dbReference>
<organism evidence="1 2">
    <name type="scientific">Carnegiea gigantea</name>
    <dbReference type="NCBI Taxonomy" id="171969"/>
    <lineage>
        <taxon>Eukaryota</taxon>
        <taxon>Viridiplantae</taxon>
        <taxon>Streptophyta</taxon>
        <taxon>Embryophyta</taxon>
        <taxon>Tracheophyta</taxon>
        <taxon>Spermatophyta</taxon>
        <taxon>Magnoliopsida</taxon>
        <taxon>eudicotyledons</taxon>
        <taxon>Gunneridae</taxon>
        <taxon>Pentapetalae</taxon>
        <taxon>Caryophyllales</taxon>
        <taxon>Cactineae</taxon>
        <taxon>Cactaceae</taxon>
        <taxon>Cactoideae</taxon>
        <taxon>Echinocereeae</taxon>
        <taxon>Carnegiea</taxon>
    </lineage>
</organism>
<comment type="caution">
    <text evidence="1">The sequence shown here is derived from an EMBL/GenBank/DDBJ whole genome shotgun (WGS) entry which is preliminary data.</text>
</comment>
<accession>A0A9Q1K0W9</accession>
<dbReference type="SUPFAM" id="SSF82199">
    <property type="entry name" value="SET domain"/>
    <property type="match status" value="1"/>
</dbReference>
<dbReference type="PANTHER" id="PTHR45660:SF89">
    <property type="entry name" value="HISTONE-LYSINE N-METHYLTRANSFERASE SUVR3"/>
    <property type="match status" value="1"/>
</dbReference>